<dbReference type="AlphaFoldDB" id="A0A0K0ELF2"/>
<dbReference type="WBParaSite" id="TCONS_00004178.p1">
    <property type="protein sequence ID" value="TCONS_00004178.p1"/>
    <property type="gene ID" value="XLOC_001287"/>
</dbReference>
<dbReference type="Pfam" id="PF01549">
    <property type="entry name" value="ShK"/>
    <property type="match status" value="2"/>
</dbReference>
<feature type="domain" description="ShKT" evidence="1">
    <location>
        <begin position="192"/>
        <end position="227"/>
    </location>
</feature>
<dbReference type="PANTHER" id="PTHR21724">
    <property type="entry name" value="SHKT DOMAIN-CONTAINING PROTEIN"/>
    <property type="match status" value="1"/>
</dbReference>
<reference evidence="3" key="1">
    <citation type="submission" date="2015-08" db="UniProtKB">
        <authorList>
            <consortium name="WormBaseParasite"/>
        </authorList>
    </citation>
    <scope>IDENTIFICATION</scope>
</reference>
<name>A0A0K0ELF2_STRER</name>
<dbReference type="Proteomes" id="UP000035681">
    <property type="component" value="Unplaced"/>
</dbReference>
<dbReference type="SMART" id="SM00289">
    <property type="entry name" value="WR1"/>
    <property type="match status" value="2"/>
</dbReference>
<sequence length="302" mass="33960">MRSLGKCLNNLCPYESECISSQCCTYKNSTVTTILPKSVSPLPDVENEIDYCPDGGEAIGGCLGQYCPPGYVCLQNLCCIDNKIDSYEVEEEFVIENGKSSGEGMNSSEIIDSFNLQINSSTVELEKSGDVERTTISIINFVPENVTNKIVDSNKKNKIIDVISDKNNITNHCLIGQSIGECISNECPPNYECIKDILMDCKKHLCDKEEYYEFLTLKCGRTCQRCDQQKFIKIKKKVSIKSAEKSKEKAKNTSLKKSKKRNLKCQDSRNDCEEWMREGFCYSPIYTVDQKKAICGVSCQLC</sequence>
<proteinExistence type="predicted"/>
<dbReference type="SMART" id="SM00254">
    <property type="entry name" value="ShKT"/>
    <property type="match status" value="2"/>
</dbReference>
<evidence type="ECO:0000313" key="4">
    <source>
        <dbReference type="WBParaSite" id="TCONS_00004178.p1"/>
    </source>
</evidence>
<dbReference type="Gene3D" id="1.10.10.1940">
    <property type="match status" value="1"/>
</dbReference>
<dbReference type="InterPro" id="IPR003582">
    <property type="entry name" value="ShKT_dom"/>
</dbReference>
<dbReference type="PANTHER" id="PTHR21724:SF94">
    <property type="entry name" value="SHKT DOMAIN-CONTAINING PROTEIN"/>
    <property type="match status" value="1"/>
</dbReference>
<organism evidence="3">
    <name type="scientific">Strongyloides stercoralis</name>
    <name type="common">Threadworm</name>
    <dbReference type="NCBI Taxonomy" id="6248"/>
    <lineage>
        <taxon>Eukaryota</taxon>
        <taxon>Metazoa</taxon>
        <taxon>Ecdysozoa</taxon>
        <taxon>Nematoda</taxon>
        <taxon>Chromadorea</taxon>
        <taxon>Rhabditida</taxon>
        <taxon>Tylenchina</taxon>
        <taxon>Panagrolaimomorpha</taxon>
        <taxon>Strongyloidoidea</taxon>
        <taxon>Strongyloididae</taxon>
        <taxon>Strongyloides</taxon>
    </lineage>
</organism>
<dbReference type="InterPro" id="IPR006150">
    <property type="entry name" value="Cys_repeat_1"/>
</dbReference>
<dbReference type="WBParaSite" id="SSTP_0001029600.1">
    <property type="protein sequence ID" value="SSTP_0001029600.1"/>
    <property type="gene ID" value="SSTP_0001029600"/>
</dbReference>
<feature type="domain" description="ShKT" evidence="1">
    <location>
        <begin position="264"/>
        <end position="302"/>
    </location>
</feature>
<accession>A0A0K0ELF2</accession>
<protein>
    <submittedName>
        <fullName evidence="3 4">ShKT domain-containing protein</fullName>
    </submittedName>
</protein>
<evidence type="ECO:0000313" key="2">
    <source>
        <dbReference type="Proteomes" id="UP000035681"/>
    </source>
</evidence>
<evidence type="ECO:0000259" key="1">
    <source>
        <dbReference type="SMART" id="SM00254"/>
    </source>
</evidence>
<evidence type="ECO:0000313" key="3">
    <source>
        <dbReference type="WBParaSite" id="SSTP_0001029600.1"/>
    </source>
</evidence>
<keyword evidence="2" id="KW-1185">Reference proteome</keyword>